<name>A0ACB9SEE2_9MYRT</name>
<sequence length="85" mass="10077">MLVRVLERKSWFYVQQRIVMRLCCWLSLDCFVKLVCRKPQVIEREKLRCRDMFLKSPEKELPSVNSARSKERASTAKGAQEEEGK</sequence>
<proteinExistence type="predicted"/>
<comment type="caution">
    <text evidence="1">The sequence shown here is derived from an EMBL/GenBank/DDBJ whole genome shotgun (WGS) entry which is preliminary data.</text>
</comment>
<dbReference type="Proteomes" id="UP001057402">
    <property type="component" value="Chromosome 1"/>
</dbReference>
<evidence type="ECO:0000313" key="1">
    <source>
        <dbReference type="EMBL" id="KAI4389821.1"/>
    </source>
</evidence>
<evidence type="ECO:0000313" key="2">
    <source>
        <dbReference type="Proteomes" id="UP001057402"/>
    </source>
</evidence>
<dbReference type="EMBL" id="CM042880">
    <property type="protein sequence ID" value="KAI4389821.1"/>
    <property type="molecule type" value="Genomic_DNA"/>
</dbReference>
<keyword evidence="2" id="KW-1185">Reference proteome</keyword>
<accession>A0ACB9SEE2</accession>
<reference evidence="2" key="1">
    <citation type="journal article" date="2023" name="Front. Plant Sci.">
        <title>Chromosomal-level genome assembly of Melastoma candidum provides insights into trichome evolution.</title>
        <authorList>
            <person name="Zhong Y."/>
            <person name="Wu W."/>
            <person name="Sun C."/>
            <person name="Zou P."/>
            <person name="Liu Y."/>
            <person name="Dai S."/>
            <person name="Zhou R."/>
        </authorList>
    </citation>
    <scope>NUCLEOTIDE SEQUENCE [LARGE SCALE GENOMIC DNA]</scope>
</reference>
<organism evidence="1 2">
    <name type="scientific">Melastoma candidum</name>
    <dbReference type="NCBI Taxonomy" id="119954"/>
    <lineage>
        <taxon>Eukaryota</taxon>
        <taxon>Viridiplantae</taxon>
        <taxon>Streptophyta</taxon>
        <taxon>Embryophyta</taxon>
        <taxon>Tracheophyta</taxon>
        <taxon>Spermatophyta</taxon>
        <taxon>Magnoliopsida</taxon>
        <taxon>eudicotyledons</taxon>
        <taxon>Gunneridae</taxon>
        <taxon>Pentapetalae</taxon>
        <taxon>rosids</taxon>
        <taxon>malvids</taxon>
        <taxon>Myrtales</taxon>
        <taxon>Melastomataceae</taxon>
        <taxon>Melastomatoideae</taxon>
        <taxon>Melastomateae</taxon>
        <taxon>Melastoma</taxon>
    </lineage>
</organism>
<protein>
    <submittedName>
        <fullName evidence="1">Uncharacterized protein</fullName>
    </submittedName>
</protein>
<gene>
    <name evidence="1" type="ORF">MLD38_002003</name>
</gene>